<keyword evidence="3" id="KW-0732">Signal</keyword>
<dbReference type="OrthoDB" id="10254444at2759"/>
<keyword evidence="6" id="KW-1185">Reference proteome</keyword>
<dbReference type="InterPro" id="IPR017853">
    <property type="entry name" value="GH"/>
</dbReference>
<dbReference type="GO" id="GO:0012505">
    <property type="term" value="C:endomembrane system"/>
    <property type="evidence" value="ECO:0007669"/>
    <property type="project" value="TreeGrafter"/>
</dbReference>
<dbReference type="Gene3D" id="3.20.20.80">
    <property type="entry name" value="Glycosidases"/>
    <property type="match status" value="1"/>
</dbReference>
<evidence type="ECO:0000259" key="4">
    <source>
        <dbReference type="PROSITE" id="PS51910"/>
    </source>
</evidence>
<evidence type="ECO:0000256" key="2">
    <source>
        <dbReference type="ARBA" id="ARBA00040976"/>
    </source>
</evidence>
<reference evidence="5" key="2">
    <citation type="submission" date="2017-10" db="EMBL/GenBank/DDBJ databases">
        <title>Ladona fulva Genome sequencing and assembly.</title>
        <authorList>
            <person name="Murali S."/>
            <person name="Richards S."/>
            <person name="Bandaranaike D."/>
            <person name="Bellair M."/>
            <person name="Blankenburg K."/>
            <person name="Chao H."/>
            <person name="Dinh H."/>
            <person name="Doddapaneni H."/>
            <person name="Dugan-Rocha S."/>
            <person name="Elkadiri S."/>
            <person name="Gnanaolivu R."/>
            <person name="Hernandez B."/>
            <person name="Skinner E."/>
            <person name="Javaid M."/>
            <person name="Lee S."/>
            <person name="Li M."/>
            <person name="Ming W."/>
            <person name="Munidasa M."/>
            <person name="Muniz J."/>
            <person name="Nguyen L."/>
            <person name="Hughes D."/>
            <person name="Osuji N."/>
            <person name="Pu L.-L."/>
            <person name="Puazo M."/>
            <person name="Qu C."/>
            <person name="Quiroz J."/>
            <person name="Raj R."/>
            <person name="Weissenberger G."/>
            <person name="Xin Y."/>
            <person name="Zou X."/>
            <person name="Han Y."/>
            <person name="Worley K."/>
            <person name="Muzny D."/>
            <person name="Gibbs R."/>
        </authorList>
    </citation>
    <scope>NUCLEOTIDE SEQUENCE</scope>
    <source>
        <strain evidence="5">Sampled in the wild</strain>
    </source>
</reference>
<gene>
    <name evidence="5" type="ORF">J437_LFUL011783</name>
</gene>
<evidence type="ECO:0000256" key="1">
    <source>
        <dbReference type="ARBA" id="ARBA00009336"/>
    </source>
</evidence>
<evidence type="ECO:0000256" key="3">
    <source>
        <dbReference type="SAM" id="SignalP"/>
    </source>
</evidence>
<accession>A0A8K0KCK7</accession>
<dbReference type="PANTHER" id="PTHR46066:SF2">
    <property type="entry name" value="CHITINASE DOMAIN-CONTAINING PROTEIN 1"/>
    <property type="match status" value="1"/>
</dbReference>
<comment type="caution">
    <text evidence="5">The sequence shown here is derived from an EMBL/GenBank/DDBJ whole genome shotgun (WGS) entry which is preliminary data.</text>
</comment>
<evidence type="ECO:0000313" key="5">
    <source>
        <dbReference type="EMBL" id="KAG8231878.1"/>
    </source>
</evidence>
<proteinExistence type="inferred from homology"/>
<name>A0A8K0KCK7_LADFU</name>
<dbReference type="FunFam" id="3.20.20.80:FF:000028">
    <property type="entry name" value="Chitinase domain-containing protein 1"/>
    <property type="match status" value="1"/>
</dbReference>
<dbReference type="PANTHER" id="PTHR46066">
    <property type="entry name" value="CHITINASE DOMAIN-CONTAINING PROTEIN 1 FAMILY MEMBER"/>
    <property type="match status" value="1"/>
</dbReference>
<organism evidence="5 6">
    <name type="scientific">Ladona fulva</name>
    <name type="common">Scarce chaser dragonfly</name>
    <name type="synonym">Libellula fulva</name>
    <dbReference type="NCBI Taxonomy" id="123851"/>
    <lineage>
        <taxon>Eukaryota</taxon>
        <taxon>Metazoa</taxon>
        <taxon>Ecdysozoa</taxon>
        <taxon>Arthropoda</taxon>
        <taxon>Hexapoda</taxon>
        <taxon>Insecta</taxon>
        <taxon>Pterygota</taxon>
        <taxon>Palaeoptera</taxon>
        <taxon>Odonata</taxon>
        <taxon>Epiprocta</taxon>
        <taxon>Anisoptera</taxon>
        <taxon>Libelluloidea</taxon>
        <taxon>Libellulidae</taxon>
        <taxon>Ladona</taxon>
    </lineage>
</organism>
<dbReference type="PROSITE" id="PS51910">
    <property type="entry name" value="GH18_2"/>
    <property type="match status" value="1"/>
</dbReference>
<evidence type="ECO:0000313" key="6">
    <source>
        <dbReference type="Proteomes" id="UP000792457"/>
    </source>
</evidence>
<dbReference type="InterPro" id="IPR029070">
    <property type="entry name" value="Chitinase_insertion_sf"/>
</dbReference>
<feature type="domain" description="GH18" evidence="4">
    <location>
        <begin position="79"/>
        <end position="364"/>
    </location>
</feature>
<dbReference type="GO" id="GO:0005975">
    <property type="term" value="P:carbohydrate metabolic process"/>
    <property type="evidence" value="ECO:0007669"/>
    <property type="project" value="InterPro"/>
</dbReference>
<comment type="similarity">
    <text evidence="1">Belongs to the glycosyl hydrolase 18 family.</text>
</comment>
<dbReference type="InterPro" id="IPR001223">
    <property type="entry name" value="Glyco_hydro18_cat"/>
</dbReference>
<dbReference type="EMBL" id="KZ308580">
    <property type="protein sequence ID" value="KAG8231878.1"/>
    <property type="molecule type" value="Genomic_DNA"/>
</dbReference>
<protein>
    <recommendedName>
        <fullName evidence="2">Chitinase domain-containing protein 1</fullName>
    </recommendedName>
</protein>
<reference evidence="5" key="1">
    <citation type="submission" date="2013-04" db="EMBL/GenBank/DDBJ databases">
        <authorList>
            <person name="Qu J."/>
            <person name="Murali S.C."/>
            <person name="Bandaranaike D."/>
            <person name="Bellair M."/>
            <person name="Blankenburg K."/>
            <person name="Chao H."/>
            <person name="Dinh H."/>
            <person name="Doddapaneni H."/>
            <person name="Downs B."/>
            <person name="Dugan-Rocha S."/>
            <person name="Elkadiri S."/>
            <person name="Gnanaolivu R.D."/>
            <person name="Hernandez B."/>
            <person name="Javaid M."/>
            <person name="Jayaseelan J.C."/>
            <person name="Lee S."/>
            <person name="Li M."/>
            <person name="Ming W."/>
            <person name="Munidasa M."/>
            <person name="Muniz J."/>
            <person name="Nguyen L."/>
            <person name="Ongeri F."/>
            <person name="Osuji N."/>
            <person name="Pu L.-L."/>
            <person name="Puazo M."/>
            <person name="Qu C."/>
            <person name="Quiroz J."/>
            <person name="Raj R."/>
            <person name="Weissenberger G."/>
            <person name="Xin Y."/>
            <person name="Zou X."/>
            <person name="Han Y."/>
            <person name="Richards S."/>
            <person name="Worley K."/>
            <person name="Muzny D."/>
            <person name="Gibbs R."/>
        </authorList>
    </citation>
    <scope>NUCLEOTIDE SEQUENCE</scope>
    <source>
        <strain evidence="5">Sampled in the wild</strain>
    </source>
</reference>
<dbReference type="AlphaFoldDB" id="A0A8K0KCK7"/>
<feature type="chain" id="PRO_5035466131" description="Chitinase domain-containing protein 1" evidence="3">
    <location>
        <begin position="23"/>
        <end position="364"/>
    </location>
</feature>
<dbReference type="Gene3D" id="3.10.50.10">
    <property type="match status" value="1"/>
</dbReference>
<dbReference type="InterPro" id="IPR011583">
    <property type="entry name" value="Chitinase_II/V-like_cat"/>
</dbReference>
<dbReference type="GO" id="GO:0070492">
    <property type="term" value="F:oligosaccharide binding"/>
    <property type="evidence" value="ECO:0007669"/>
    <property type="project" value="TreeGrafter"/>
</dbReference>
<sequence>MKCFSVLFLVIVCTSFAHYCDATLSKSDRKTIKTVKQKVGPVSASVRDRNLVVPEPSAKDVIAQHQTYYKKTNENVFPGTVLGYVTPWNNHGYDVAKLFRGKFSLISPVWLQIKRISDHQYEVTGQHDHDSGWVEEVRKPGASRAAKVVPRVLFDGWSSKDFTALLSDGTEQKDLAYKLKETALNKGYEGFVLEVWSQLAGKVNKQLSMFISYTCKVLHTANLQCILVVPPARGMTKEIFDKKDFDALEKDVDAFSLMTYDFSSLQRPGPNAPIEWMRDCVEQLVPSPGKKEEIPAEEMARFSEKRAKILIGLNLYGYSYTPDGGGPIIGTTFVESLSEALASANRVPKFTYDYESEENFVEMR</sequence>
<dbReference type="SUPFAM" id="SSF51445">
    <property type="entry name" value="(Trans)glycosidases"/>
    <property type="match status" value="1"/>
</dbReference>
<dbReference type="GO" id="GO:0008061">
    <property type="term" value="F:chitin binding"/>
    <property type="evidence" value="ECO:0007669"/>
    <property type="project" value="InterPro"/>
</dbReference>
<dbReference type="Pfam" id="PF00704">
    <property type="entry name" value="Glyco_hydro_18"/>
    <property type="match status" value="1"/>
</dbReference>
<dbReference type="SMART" id="SM00636">
    <property type="entry name" value="Glyco_18"/>
    <property type="match status" value="1"/>
</dbReference>
<feature type="signal peptide" evidence="3">
    <location>
        <begin position="1"/>
        <end position="22"/>
    </location>
</feature>
<dbReference type="Proteomes" id="UP000792457">
    <property type="component" value="Unassembled WGS sequence"/>
</dbReference>